<gene>
    <name evidence="1" type="ORF">J4557_32020</name>
</gene>
<dbReference type="SUPFAM" id="SSF51735">
    <property type="entry name" value="NAD(P)-binding Rossmann-fold domains"/>
    <property type="match status" value="1"/>
</dbReference>
<organism evidence="1 2">
    <name type="scientific">Actinomadura nitritigenes</name>
    <dbReference type="NCBI Taxonomy" id="134602"/>
    <lineage>
        <taxon>Bacteria</taxon>
        <taxon>Bacillati</taxon>
        <taxon>Actinomycetota</taxon>
        <taxon>Actinomycetes</taxon>
        <taxon>Streptosporangiales</taxon>
        <taxon>Thermomonosporaceae</taxon>
        <taxon>Actinomadura</taxon>
    </lineage>
</organism>
<evidence type="ECO:0000313" key="1">
    <source>
        <dbReference type="EMBL" id="MBO2442163.1"/>
    </source>
</evidence>
<comment type="caution">
    <text evidence="1">The sequence shown here is derived from an EMBL/GenBank/DDBJ whole genome shotgun (WGS) entry which is preliminary data.</text>
</comment>
<dbReference type="PANTHER" id="PTHR13812:SF19">
    <property type="entry name" value="KETIMINE REDUCTASE MU-CRYSTALLIN"/>
    <property type="match status" value="1"/>
</dbReference>
<reference evidence="1 2" key="1">
    <citation type="submission" date="2021-03" db="EMBL/GenBank/DDBJ databases">
        <authorList>
            <person name="Kanchanasin P."/>
            <person name="Saeng-In P."/>
            <person name="Phongsopitanun W."/>
            <person name="Yuki M."/>
            <person name="Kudo T."/>
            <person name="Ohkuma M."/>
            <person name="Tanasupawat S."/>
        </authorList>
    </citation>
    <scope>NUCLEOTIDE SEQUENCE [LARGE SCALE GENOMIC DNA]</scope>
    <source>
        <strain evidence="1 2">L46</strain>
    </source>
</reference>
<dbReference type="Proteomes" id="UP000666915">
    <property type="component" value="Unassembled WGS sequence"/>
</dbReference>
<dbReference type="Gene3D" id="3.40.50.720">
    <property type="entry name" value="NAD(P)-binding Rossmann-like Domain"/>
    <property type="match status" value="1"/>
</dbReference>
<dbReference type="InterPro" id="IPR003462">
    <property type="entry name" value="ODC_Mu_crystall"/>
</dbReference>
<dbReference type="InterPro" id="IPR023401">
    <property type="entry name" value="ODC_N"/>
</dbReference>
<keyword evidence="2" id="KW-1185">Reference proteome</keyword>
<sequence length="326" mass="32308">MADVLLLSAADVRAVFDLPAAIESQRAAFAALGTGEARLAPRVLLDGPDGAVAFSYVSRLPGAGAVAKFGSVTPGNAARGLPTVAALVTVQDPVDGRPVAIIEGEAVTTPRTAAASAVAADHLAAPGASRLAVVGCGVQGRAHARAMPLVRPVERVTVACRNAGTCGAAAELAEELGLPVEGTGDVRAAVAGADIVVTATTSTEPVVLGEWLEPGCTVLSVGSFAPDRSEVDGALLARAAAVVVDDVATAVRQAGPIVAALRDGRLGEHRIRALGPIVAGLAPGREAAGDVVFYNSVGLGVQDAAAAAVIVDRARAAGAGRRVALS</sequence>
<dbReference type="Pfam" id="PF02423">
    <property type="entry name" value="OCD_Mu_crystall"/>
    <property type="match status" value="1"/>
</dbReference>
<dbReference type="InterPro" id="IPR036291">
    <property type="entry name" value="NAD(P)-bd_dom_sf"/>
</dbReference>
<dbReference type="PANTHER" id="PTHR13812">
    <property type="entry name" value="KETIMINE REDUCTASE MU-CRYSTALLIN"/>
    <property type="match status" value="1"/>
</dbReference>
<evidence type="ECO:0000313" key="2">
    <source>
        <dbReference type="Proteomes" id="UP000666915"/>
    </source>
</evidence>
<dbReference type="Gene3D" id="3.30.1780.10">
    <property type="entry name" value="ornithine cyclodeaminase, domain 1"/>
    <property type="match status" value="1"/>
</dbReference>
<name>A0ABS3R926_9ACTN</name>
<dbReference type="EMBL" id="JAGEOK010000023">
    <property type="protein sequence ID" value="MBO2442163.1"/>
    <property type="molecule type" value="Genomic_DNA"/>
</dbReference>
<accession>A0ABS3R926</accession>
<dbReference type="PIRSF" id="PIRSF001439">
    <property type="entry name" value="CryM"/>
    <property type="match status" value="1"/>
</dbReference>
<dbReference type="RefSeq" id="WP_208270495.1">
    <property type="nucleotide sequence ID" value="NZ_BAAAGM010000066.1"/>
</dbReference>
<protein>
    <submittedName>
        <fullName evidence="1">Ornithine cyclodeaminase family protein</fullName>
    </submittedName>
</protein>
<proteinExistence type="predicted"/>